<evidence type="ECO:0000256" key="1">
    <source>
        <dbReference type="SAM" id="MobiDB-lite"/>
    </source>
</evidence>
<keyword evidence="3" id="KW-1185">Reference proteome</keyword>
<dbReference type="Proteomes" id="UP000026714">
    <property type="component" value="Unassembled WGS sequence"/>
</dbReference>
<feature type="region of interest" description="Disordered" evidence="1">
    <location>
        <begin position="1"/>
        <end position="40"/>
    </location>
</feature>
<sequence length="40" mass="4032">MIGSVSRKRKGGPEAAFAMGVRQDSAAAGLRPTAGPHHSA</sequence>
<organism evidence="2 3">
    <name type="scientific">Sphaerotilus natans subsp. natans DSM 6575</name>
    <dbReference type="NCBI Taxonomy" id="1286631"/>
    <lineage>
        <taxon>Bacteria</taxon>
        <taxon>Pseudomonadati</taxon>
        <taxon>Pseudomonadota</taxon>
        <taxon>Betaproteobacteria</taxon>
        <taxon>Burkholderiales</taxon>
        <taxon>Sphaerotilaceae</taxon>
        <taxon>Sphaerotilus</taxon>
    </lineage>
</organism>
<accession>A0A059KS10</accession>
<proteinExistence type="predicted"/>
<dbReference type="EMBL" id="AZRA01000007">
    <property type="protein sequence ID" value="KDB54140.1"/>
    <property type="molecule type" value="Genomic_DNA"/>
</dbReference>
<comment type="caution">
    <text evidence="2">The sequence shown here is derived from an EMBL/GenBank/DDBJ whole genome shotgun (WGS) entry which is preliminary data.</text>
</comment>
<protein>
    <submittedName>
        <fullName evidence="2">Uncharacterized protein</fullName>
    </submittedName>
</protein>
<gene>
    <name evidence="2" type="ORF">X805_03630</name>
</gene>
<evidence type="ECO:0000313" key="2">
    <source>
        <dbReference type="EMBL" id="KDB54140.1"/>
    </source>
</evidence>
<feature type="compositionally biased region" description="Basic residues" evidence="1">
    <location>
        <begin position="1"/>
        <end position="10"/>
    </location>
</feature>
<name>A0A059KS10_9BURK</name>
<evidence type="ECO:0000313" key="3">
    <source>
        <dbReference type="Proteomes" id="UP000026714"/>
    </source>
</evidence>
<dbReference type="AlphaFoldDB" id="A0A059KS10"/>
<reference evidence="2 3" key="1">
    <citation type="journal article" date="2014" name="FEMS Microbiol. Ecol.">
        <title>Sphaerotilus natans encrusted with nanoball-shaped Fe(III) oxide minerals formed by nitrate-reducing mixotrophic Fe(II) oxidation.</title>
        <authorList>
            <person name="Park S."/>
            <person name="Kim D.H."/>
            <person name="Lee J.H."/>
            <person name="Hur H.G."/>
        </authorList>
    </citation>
    <scope>NUCLEOTIDE SEQUENCE [LARGE SCALE GENOMIC DNA]</scope>
    <source>
        <strain evidence="2 3">DSM 6575</strain>
    </source>
</reference>